<keyword evidence="3" id="KW-0963">Cytoplasm</keyword>
<protein>
    <recommendedName>
        <fullName evidence="2 3">Heme chaperone HemW</fullName>
    </recommendedName>
</protein>
<dbReference type="EMBL" id="MWWU01000002">
    <property type="protein sequence ID" value="OZG55975.1"/>
    <property type="molecule type" value="Genomic_DNA"/>
</dbReference>
<dbReference type="InterPro" id="IPR006638">
    <property type="entry name" value="Elp3/MiaA/NifB-like_rSAM"/>
</dbReference>
<keyword evidence="3" id="KW-0349">Heme</keyword>
<keyword evidence="3" id="KW-0411">Iron-sulfur</keyword>
<evidence type="ECO:0000256" key="2">
    <source>
        <dbReference type="ARBA" id="ARBA00017228"/>
    </source>
</evidence>
<gene>
    <name evidence="6" type="ORF">AEAE_0463</name>
</gene>
<feature type="region of interest" description="Disordered" evidence="4">
    <location>
        <begin position="1"/>
        <end position="44"/>
    </location>
</feature>
<dbReference type="SMART" id="SM00729">
    <property type="entry name" value="Elp3"/>
    <property type="match status" value="1"/>
</dbReference>
<keyword evidence="3" id="KW-0143">Chaperone</keyword>
<dbReference type="GO" id="GO:0006779">
    <property type="term" value="P:porphyrin-containing compound biosynthetic process"/>
    <property type="evidence" value="ECO:0007669"/>
    <property type="project" value="InterPro"/>
</dbReference>
<dbReference type="PROSITE" id="PS51918">
    <property type="entry name" value="RADICAL_SAM"/>
    <property type="match status" value="1"/>
</dbReference>
<dbReference type="Gene3D" id="3.30.750.200">
    <property type="match status" value="1"/>
</dbReference>
<evidence type="ECO:0000256" key="3">
    <source>
        <dbReference type="RuleBase" id="RU364116"/>
    </source>
</evidence>
<dbReference type="Pfam" id="PF04055">
    <property type="entry name" value="Radical_SAM"/>
    <property type="match status" value="1"/>
</dbReference>
<dbReference type="SUPFAM" id="SSF102114">
    <property type="entry name" value="Radical SAM enzymes"/>
    <property type="match status" value="1"/>
</dbReference>
<evidence type="ECO:0000256" key="4">
    <source>
        <dbReference type="SAM" id="MobiDB-lite"/>
    </source>
</evidence>
<dbReference type="SFLD" id="SFLDG01065">
    <property type="entry name" value="anaerobic_coproporphyrinogen-I"/>
    <property type="match status" value="1"/>
</dbReference>
<evidence type="ECO:0000259" key="5">
    <source>
        <dbReference type="PROSITE" id="PS51918"/>
    </source>
</evidence>
<dbReference type="InterPro" id="IPR034505">
    <property type="entry name" value="Coproporphyrinogen-III_oxidase"/>
</dbReference>
<keyword evidence="3" id="KW-0949">S-adenosyl-L-methionine</keyword>
<comment type="caution">
    <text evidence="6">The sequence shown here is derived from an EMBL/GenBank/DDBJ whole genome shotgun (WGS) entry which is preliminary data.</text>
</comment>
<dbReference type="Proteomes" id="UP000228976">
    <property type="component" value="Unassembled WGS sequence"/>
</dbReference>
<dbReference type="GO" id="GO:0004109">
    <property type="term" value="F:coproporphyrinogen oxidase activity"/>
    <property type="evidence" value="ECO:0007669"/>
    <property type="project" value="InterPro"/>
</dbReference>
<dbReference type="GO" id="GO:0046872">
    <property type="term" value="F:metal ion binding"/>
    <property type="evidence" value="ECO:0007669"/>
    <property type="project" value="UniProtKB-UniRule"/>
</dbReference>
<dbReference type="AlphaFoldDB" id="A0A261FAB3"/>
<comment type="subcellular location">
    <subcellularLocation>
        <location evidence="3">Cytoplasm</location>
    </subcellularLocation>
</comment>
<keyword evidence="3" id="KW-0004">4Fe-4S</keyword>
<dbReference type="SFLD" id="SFLDF00562">
    <property type="entry name" value="HemN-like__clustered_with_heat"/>
    <property type="match status" value="1"/>
</dbReference>
<name>A0A261FAB3_9BIFI</name>
<accession>A0A261FAB3</accession>
<dbReference type="NCBIfam" id="TIGR00539">
    <property type="entry name" value="hemN_rel"/>
    <property type="match status" value="1"/>
</dbReference>
<keyword evidence="7" id="KW-1185">Reference proteome</keyword>
<reference evidence="6 7" key="1">
    <citation type="journal article" date="2017" name="BMC Genomics">
        <title>Comparative genomic and phylogenomic analyses of the Bifidobacteriaceae family.</title>
        <authorList>
            <person name="Lugli G.A."/>
            <person name="Milani C."/>
            <person name="Turroni F."/>
            <person name="Duranti S."/>
            <person name="Mancabelli L."/>
            <person name="Mangifesta M."/>
            <person name="Ferrario C."/>
            <person name="Modesto M."/>
            <person name="Mattarelli P."/>
            <person name="Jiri K."/>
            <person name="van Sinderen D."/>
            <person name="Ventura M."/>
        </authorList>
    </citation>
    <scope>NUCLEOTIDE SEQUENCE [LARGE SCALE GENOMIC DNA]</scope>
    <source>
        <strain evidence="6 7">LMG 21773</strain>
    </source>
</reference>
<dbReference type="PANTHER" id="PTHR13932:SF5">
    <property type="entry name" value="RADICAL S-ADENOSYL METHIONINE DOMAIN-CONTAINING PROTEIN 1, MITOCHONDRIAL"/>
    <property type="match status" value="1"/>
</dbReference>
<keyword evidence="3" id="KW-0479">Metal-binding</keyword>
<keyword evidence="3" id="KW-0408">Iron</keyword>
<evidence type="ECO:0000313" key="7">
    <source>
        <dbReference type="Proteomes" id="UP000228976"/>
    </source>
</evidence>
<feature type="compositionally biased region" description="Polar residues" evidence="4">
    <location>
        <begin position="1"/>
        <end position="10"/>
    </location>
</feature>
<dbReference type="GO" id="GO:0005737">
    <property type="term" value="C:cytoplasm"/>
    <property type="evidence" value="ECO:0007669"/>
    <property type="project" value="UniProtKB-SubCell"/>
</dbReference>
<dbReference type="GO" id="GO:0051539">
    <property type="term" value="F:4 iron, 4 sulfur cluster binding"/>
    <property type="evidence" value="ECO:0007669"/>
    <property type="project" value="UniProtKB-UniRule"/>
</dbReference>
<sequence length="487" mass="53876">MSELDTTGTPDSRGWEIPTIGGVDWQDNPDPVEESDPLGLGKGVYRSEGKVPRGFRPTASPQALEKLRQDYQHAGEQAAAFEQGKDIPFEVYVHVPFCYRRCGYCDFNTYTTMDFGEGASRENFANELIKEMELYALWQQSAGMKLKPASTVYFGGGTPTILPAADLVRMLTRVRQIWGLLPANLQPDNLGYEASTEANPDTVSEKSINELAEGGFTRISLGMQSAVPHVLQVLDRTHNQANVVSAVGWAKKAGLSTSLDLIYGAPGESVDDWKRSLDAVLSLEPDHISCYALTVAPGTKMGQRIAHGELETPRDDDEAHKYEIACEQLAQAGYQWYEVSNWAKPGHEDRHNLGYWRGADWAGLGPGAHAHAGNLRSWDTRHPKVWTRQVEAGILPWAGHEIITGQEAREEKLMLSLRLYEGIAFDELVSTIADGDVTQRAQAREQVNSFCEQGLLERFTDKSGQLRVRPTVKGKLLNDGMIEAFLG</sequence>
<dbReference type="InterPro" id="IPR004559">
    <property type="entry name" value="HemW-like"/>
</dbReference>
<evidence type="ECO:0000256" key="1">
    <source>
        <dbReference type="ARBA" id="ARBA00006100"/>
    </source>
</evidence>
<dbReference type="CDD" id="cd01335">
    <property type="entry name" value="Radical_SAM"/>
    <property type="match status" value="1"/>
</dbReference>
<dbReference type="InterPro" id="IPR007197">
    <property type="entry name" value="rSAM"/>
</dbReference>
<feature type="domain" description="Radical SAM core" evidence="5">
    <location>
        <begin position="83"/>
        <end position="335"/>
    </location>
</feature>
<dbReference type="SFLD" id="SFLDG01082">
    <property type="entry name" value="B12-binding_domain_containing"/>
    <property type="match status" value="1"/>
</dbReference>
<proteinExistence type="inferred from homology"/>
<dbReference type="InterPro" id="IPR058240">
    <property type="entry name" value="rSAM_sf"/>
</dbReference>
<comment type="function">
    <text evidence="3">Probably acts as a heme chaperone, transferring heme to an unknown acceptor. Binds one molecule of heme per monomer, possibly covalently. Binds 1 [4Fe-4S] cluster. The cluster is coordinated with 3 cysteines and an exchangeable S-adenosyl-L-methionine.</text>
</comment>
<dbReference type="SFLD" id="SFLDS00029">
    <property type="entry name" value="Radical_SAM"/>
    <property type="match status" value="1"/>
</dbReference>
<comment type="similarity">
    <text evidence="1">Belongs to the anaerobic coproporphyrinogen-III oxidase family. HemW subfamily.</text>
</comment>
<organism evidence="6 7">
    <name type="scientific">Aeriscardovia aeriphila</name>
    <dbReference type="NCBI Taxonomy" id="218139"/>
    <lineage>
        <taxon>Bacteria</taxon>
        <taxon>Bacillati</taxon>
        <taxon>Actinomycetota</taxon>
        <taxon>Actinomycetes</taxon>
        <taxon>Bifidobacteriales</taxon>
        <taxon>Bifidobacteriaceae</taxon>
        <taxon>Aeriscardovia</taxon>
    </lineage>
</organism>
<evidence type="ECO:0000313" key="6">
    <source>
        <dbReference type="EMBL" id="OZG55975.1"/>
    </source>
</evidence>
<dbReference type="PANTHER" id="PTHR13932">
    <property type="entry name" value="COPROPORPHYRINIGEN III OXIDASE"/>
    <property type="match status" value="1"/>
</dbReference>